<dbReference type="EMBL" id="UZAF01019227">
    <property type="protein sequence ID" value="VDO58555.1"/>
    <property type="molecule type" value="Genomic_DNA"/>
</dbReference>
<protein>
    <submittedName>
        <fullName evidence="8">BED-type domain-containing protein</fullName>
    </submittedName>
</protein>
<evidence type="ECO:0000256" key="2">
    <source>
        <dbReference type="ARBA" id="ARBA00022771"/>
    </source>
</evidence>
<evidence type="ECO:0000256" key="3">
    <source>
        <dbReference type="ARBA" id="ARBA00022833"/>
    </source>
</evidence>
<evidence type="ECO:0000256" key="4">
    <source>
        <dbReference type="SAM" id="MobiDB-lite"/>
    </source>
</evidence>
<dbReference type="OrthoDB" id="117690at2759"/>
<evidence type="ECO:0000256" key="1">
    <source>
        <dbReference type="ARBA" id="ARBA00022723"/>
    </source>
</evidence>
<keyword evidence="3" id="KW-0862">Zinc</keyword>
<dbReference type="STRING" id="6290.A0A158QQW2"/>
<evidence type="ECO:0000259" key="5">
    <source>
        <dbReference type="Pfam" id="PF02892"/>
    </source>
</evidence>
<feature type="region of interest" description="Disordered" evidence="4">
    <location>
        <begin position="225"/>
        <end position="252"/>
    </location>
</feature>
<reference evidence="6 7" key="2">
    <citation type="submission" date="2018-11" db="EMBL/GenBank/DDBJ databases">
        <authorList>
            <consortium name="Pathogen Informatics"/>
        </authorList>
    </citation>
    <scope>NUCLEOTIDE SEQUENCE [LARGE SCALE GENOMIC DNA]</scope>
    <source>
        <strain evidence="6 7">MHpl1</strain>
    </source>
</reference>
<dbReference type="Proteomes" id="UP000268014">
    <property type="component" value="Unassembled WGS sequence"/>
</dbReference>
<sequence>MLQLPQPGSFSSFPSAFAAFASQLQSPHFQSLLQSQVAALQSQHIAALQTAAGTTSSESKPRVNSDYVMPRKRVGGSTMKTAKVWRFFDELPTPEQAAECRLCRKKIKATNSSFLPNVGAVGIPVSSSSYLQEPCLAQPATAWLAACGLRATTVSSVANGFQAIFDVDDAIDVHMLRNVKARLVLSWVCCEFSCIHAHPCDHFVQSGSEEEEEAAAAAAVSMAAADDGRLSDYPKWSRTTGSTATTTNITSR</sequence>
<evidence type="ECO:0000313" key="8">
    <source>
        <dbReference type="WBParaSite" id="HPLM_0001602101-mRNA-1"/>
    </source>
</evidence>
<reference evidence="8" key="1">
    <citation type="submission" date="2016-04" db="UniProtKB">
        <authorList>
            <consortium name="WormBaseParasite"/>
        </authorList>
    </citation>
    <scope>IDENTIFICATION</scope>
</reference>
<evidence type="ECO:0000313" key="6">
    <source>
        <dbReference type="EMBL" id="VDO58555.1"/>
    </source>
</evidence>
<keyword evidence="7" id="KW-1185">Reference proteome</keyword>
<keyword evidence="1" id="KW-0479">Metal-binding</keyword>
<dbReference type="GO" id="GO:0003677">
    <property type="term" value="F:DNA binding"/>
    <property type="evidence" value="ECO:0007669"/>
    <property type="project" value="InterPro"/>
</dbReference>
<feature type="domain" description="BED-type" evidence="5">
    <location>
        <begin position="82"/>
        <end position="112"/>
    </location>
</feature>
<name>A0A158QQW2_HAEPC</name>
<dbReference type="WBParaSite" id="HPLM_0001602101-mRNA-1">
    <property type="protein sequence ID" value="HPLM_0001602101-mRNA-1"/>
    <property type="gene ID" value="HPLM_0001602101"/>
</dbReference>
<keyword evidence="2" id="KW-0863">Zinc-finger</keyword>
<accession>A0A158QQW2</accession>
<dbReference type="Pfam" id="PF02892">
    <property type="entry name" value="zf-BED"/>
    <property type="match status" value="1"/>
</dbReference>
<dbReference type="InterPro" id="IPR003656">
    <property type="entry name" value="Znf_BED"/>
</dbReference>
<evidence type="ECO:0000313" key="7">
    <source>
        <dbReference type="Proteomes" id="UP000268014"/>
    </source>
</evidence>
<dbReference type="AlphaFoldDB" id="A0A158QQW2"/>
<dbReference type="GO" id="GO:0008270">
    <property type="term" value="F:zinc ion binding"/>
    <property type="evidence" value="ECO:0007669"/>
    <property type="project" value="UniProtKB-KW"/>
</dbReference>
<feature type="compositionally biased region" description="Low complexity" evidence="4">
    <location>
        <begin position="237"/>
        <end position="252"/>
    </location>
</feature>
<proteinExistence type="predicted"/>
<organism evidence="8">
    <name type="scientific">Haemonchus placei</name>
    <name type="common">Barber's pole worm</name>
    <dbReference type="NCBI Taxonomy" id="6290"/>
    <lineage>
        <taxon>Eukaryota</taxon>
        <taxon>Metazoa</taxon>
        <taxon>Ecdysozoa</taxon>
        <taxon>Nematoda</taxon>
        <taxon>Chromadorea</taxon>
        <taxon>Rhabditida</taxon>
        <taxon>Rhabditina</taxon>
        <taxon>Rhabditomorpha</taxon>
        <taxon>Strongyloidea</taxon>
        <taxon>Trichostrongylidae</taxon>
        <taxon>Haemonchus</taxon>
    </lineage>
</organism>
<gene>
    <name evidence="6" type="ORF">HPLM_LOCUS16013</name>
</gene>